<organism evidence="3 4">
    <name type="scientific">Meloidogyne incognita</name>
    <name type="common">Southern root-knot nematode worm</name>
    <name type="synonym">Oxyuris incognita</name>
    <dbReference type="NCBI Taxonomy" id="6306"/>
    <lineage>
        <taxon>Eukaryota</taxon>
        <taxon>Metazoa</taxon>
        <taxon>Ecdysozoa</taxon>
        <taxon>Nematoda</taxon>
        <taxon>Chromadorea</taxon>
        <taxon>Rhabditida</taxon>
        <taxon>Tylenchina</taxon>
        <taxon>Tylenchomorpha</taxon>
        <taxon>Tylenchoidea</taxon>
        <taxon>Meloidogynidae</taxon>
        <taxon>Meloidogyninae</taxon>
        <taxon>Meloidogyne</taxon>
        <taxon>Meloidogyne incognita group</taxon>
    </lineage>
</organism>
<feature type="compositionally biased region" description="Low complexity" evidence="1">
    <location>
        <begin position="142"/>
        <end position="157"/>
    </location>
</feature>
<dbReference type="InterPro" id="IPR028150">
    <property type="entry name" value="Lustrin_cystein"/>
</dbReference>
<dbReference type="WBParaSite" id="Minc3s00316g10039">
    <property type="protein sequence ID" value="Minc3s00316g10039"/>
    <property type="gene ID" value="Minc3s00316g10039"/>
</dbReference>
<dbReference type="Pfam" id="PF00014">
    <property type="entry name" value="Kunitz_BPTI"/>
    <property type="match status" value="3"/>
</dbReference>
<dbReference type="SUPFAM" id="SSF57625">
    <property type="entry name" value="Invertebrate chitin-binding proteins"/>
    <property type="match status" value="1"/>
</dbReference>
<dbReference type="SMART" id="SM00131">
    <property type="entry name" value="KU"/>
    <property type="match status" value="3"/>
</dbReference>
<proteinExistence type="predicted"/>
<dbReference type="Proteomes" id="UP000887563">
    <property type="component" value="Unplaced"/>
</dbReference>
<feature type="region of interest" description="Disordered" evidence="1">
    <location>
        <begin position="1889"/>
        <end position="1993"/>
    </location>
</feature>
<name>A0A914L776_MELIC</name>
<feature type="compositionally biased region" description="Low complexity" evidence="1">
    <location>
        <begin position="1030"/>
        <end position="1040"/>
    </location>
</feature>
<keyword evidence="3" id="KW-1185">Reference proteome</keyword>
<feature type="domain" description="BPTI/Kunitz inhibitor" evidence="2">
    <location>
        <begin position="418"/>
        <end position="473"/>
    </location>
</feature>
<feature type="compositionally biased region" description="Low complexity" evidence="1">
    <location>
        <begin position="1009"/>
        <end position="1019"/>
    </location>
</feature>
<dbReference type="InterPro" id="IPR053014">
    <property type="entry name" value="Cuticle_assoc_divergent"/>
</dbReference>
<feature type="region of interest" description="Disordered" evidence="1">
    <location>
        <begin position="1343"/>
        <end position="1384"/>
    </location>
</feature>
<dbReference type="InterPro" id="IPR006149">
    <property type="entry name" value="EB_dom"/>
</dbReference>
<dbReference type="CDD" id="cd00109">
    <property type="entry name" value="Kunitz-type"/>
    <property type="match status" value="2"/>
</dbReference>
<evidence type="ECO:0000313" key="4">
    <source>
        <dbReference type="WBParaSite" id="Minc3s00316g10039"/>
    </source>
</evidence>
<feature type="compositionally biased region" description="Acidic residues" evidence="1">
    <location>
        <begin position="1909"/>
        <end position="1923"/>
    </location>
</feature>
<feature type="compositionally biased region" description="Low complexity" evidence="1">
    <location>
        <begin position="1451"/>
        <end position="1484"/>
    </location>
</feature>
<feature type="region of interest" description="Disordered" evidence="1">
    <location>
        <begin position="138"/>
        <end position="160"/>
    </location>
</feature>
<feature type="region of interest" description="Disordered" evidence="1">
    <location>
        <begin position="1451"/>
        <end position="1522"/>
    </location>
</feature>
<sequence>MPLNSNVEFDNFGEMALQEKRSHEIPMKIAKCFQQNINNNINKIFFKLFVLLYLFSTIFCQLVKIEEEENCNPKQFKLTKHPTLNNSYFVCNENGNLEKHDCPDEKIFNINILGCEEGGRNDHGEFQSEGLIDGQTSLKKQNTNSNTTITSKSNHTNNTDEENVLKEPQFQAPDDICSGAIPLTKLGAPVMCNPSISSCPDGFLCTLHQRTGTSYCCQASIESIGPEGSAGNIPLCSGLQVTFFETFSGLPKTCSLTSPSGCPTGFGCNLVDGAFTRCCGRDFGCPANSAGFVHPTTGSHVQCNSADSLSCPNGFICTQSSMFNTGICCSDTSNAPIDVCGGESPLPRPNPCSASDPCPMGYSCRNGRCCPSKGVCPVGAPLGGVTSCSANGNPCPNNFQCVTNNGHQYCCPSPEHVCSLPNDSGIQCPARVLSPISRFYFDSTTGSCRTFQFSQCGGNANNFDSLEQCEGFCLESQCPDGGTGLRAGPSLARCSPGEQNGARLADTCPAHYVCVQPLFGQHNFVCCSSPEQVCREPVAAGVPCFGPFLTIQRFHFNQNKGQCEAFQYYGCGGTGNNFITRSQCEMQCVPSVQNSCNGVAPLNDPGDYVQRCNDNSQCPSGSWCNQKSYCCPHGETACSSQKSIGHTCLSQRPGTFWYYDSDTDSCLPFEYSGCGGTPNRFSEREACEYMCLNKQENLNNDGGDECPRGMAPLLASGGRGGGRNSKIQSCRQPLNNLNGPGSSSYKKCPEGSSCVQSINNKNSQKWICCISVAQCPNGRNAYLIPNSDSIVACVPEALMGGEGGEEEENFNKNCPSKYSCMQSANVPGFYMCCSSNNYNNVGGGGRSISNTDLPSLSKIGSFTSAVVSAVSAAKKRAMSSLLANLNAAQQQQQKHQQHQYSVLKCPSGLLSNGAKCVVNQIQACPLGYLCIGDNNIASGGKGVCCKAQPKCTRKGRKPVYIAPKQVLTCGDEEAGCPEGSRCSRSTLSGIHICCMPRESSAAVGYTRGSSSSSASSSSNSDRRTIRRPESSLSSSSSSVASTSFSHVPKIVPKCAKDGALPFFALGSRVPQQCTADRDDECPEEFECEMGTDEQFYCCPAWDRCPAGASPFFVEGSRKPLGCNWMANNCPEGYTCEGSKDRAICCRMRANKLQCPNGRSPYLYGKRPVVCHSTSNKRICPTGFECTPSQNGGGQRLCCSTPENHAPECVAGFGYLDPSTGRNQICDPTLETCPLGYRCKRSTLANTHVCCSLPLDNRYDGYCPPGQIPLINSGQQLQQEDFIIPTNCHQVLNPCPSNNLIGPPYQCIYSTEKQDSFCCASAAHNHQRFGNYFNNNIAAVAAFPSRGESQQQQQQNQQMQQWLQQQQHWQQQFHHRNSATAAQQQQQAAQAAAALQASQVAAAQQQQQQLQQAQQVSSTVQGCGGSDGLENNDSLMAQQIAAANQMLQLQQQQQNGGVSGGSYQQQSQQPQQQQLIQQNIQASQQQGGGGGQYNQQIAQQQLTQQQQQSQQPKQSSSSSSNNYPYSQAAISAAENLASAALHSIYANYGTSKNSSSSSPSPSSSSSLFVASCPPWSRPLLDSSTGLGRSCSTWIKCPSSFTCYSNFPDGRNAHCCTTVPLDNRIVFKANTAAILADEQQQYPQFNSQYSTQYSTQNNETLNVSTGVINNGGGIGKCPSNMINIGGLCKRMFFIGQPGCETDQQCTARSNGTVCTRGYCACPPPLLIHESRCVLQCPEAMLTIAGRCYDLGSIVFMDSVDNRENGTIGGFCLASVVPEEQCNVKNAYCSEKSLTCQCTPGYELRIDDINNRTEKGICMEVEGSRFQGNVSSKRLFDFAHDEEIEEQIENEEKIFFKNNKNNNIDDAPPTTFFEIEFLNDLVEGEEDLNNLTSSGSKFVEETTTTQIIQIDQIEEDEEEKEEEKEDEENKKVKKEEEKVKEDDNEEEKKRMRKEEGNDVKKEEREDDEEKEDKEEKDGKREEKEDKKKGGSLTEKILKIKNIKKDDEKQKLLDLLKVVEKDEETLQKQQEKKQKHLQQQKQQQQQNNKNSTENKLLTKQYDEKQILFQSDD</sequence>
<dbReference type="PROSITE" id="PS00280">
    <property type="entry name" value="BPTI_KUNITZ_1"/>
    <property type="match status" value="2"/>
</dbReference>
<dbReference type="GO" id="GO:0008061">
    <property type="term" value="F:chitin binding"/>
    <property type="evidence" value="ECO:0007669"/>
    <property type="project" value="InterPro"/>
</dbReference>
<dbReference type="PROSITE" id="PS50279">
    <property type="entry name" value="BPTI_KUNITZ_2"/>
    <property type="match status" value="3"/>
</dbReference>
<evidence type="ECO:0000256" key="1">
    <source>
        <dbReference type="SAM" id="MobiDB-lite"/>
    </source>
</evidence>
<dbReference type="Pfam" id="PF01683">
    <property type="entry name" value="EB"/>
    <property type="match status" value="1"/>
</dbReference>
<feature type="compositionally biased region" description="Low complexity" evidence="1">
    <location>
        <begin position="1349"/>
        <end position="1371"/>
    </location>
</feature>
<dbReference type="InterPro" id="IPR036880">
    <property type="entry name" value="Kunitz_BPTI_sf"/>
</dbReference>
<feature type="region of interest" description="Disordered" evidence="1">
    <location>
        <begin position="1005"/>
        <end position="1040"/>
    </location>
</feature>
<feature type="compositionally biased region" description="Low complexity" evidence="1">
    <location>
        <begin position="1899"/>
        <end position="1908"/>
    </location>
</feature>
<dbReference type="SMART" id="SM00289">
    <property type="entry name" value="WR1"/>
    <property type="match status" value="18"/>
</dbReference>
<feature type="compositionally biased region" description="Basic and acidic residues" evidence="1">
    <location>
        <begin position="1020"/>
        <end position="1029"/>
    </location>
</feature>
<feature type="compositionally biased region" description="Basic and acidic residues" evidence="1">
    <location>
        <begin position="1924"/>
        <end position="1960"/>
    </location>
</feature>
<dbReference type="PANTHER" id="PTHR46339:SF6">
    <property type="entry name" value="BPTI_KUNITZ INHIBITOR DOMAIN-CONTAINING PROTEIN"/>
    <property type="match status" value="1"/>
</dbReference>
<evidence type="ECO:0000313" key="3">
    <source>
        <dbReference type="Proteomes" id="UP000887563"/>
    </source>
</evidence>
<feature type="compositionally biased region" description="Basic and acidic residues" evidence="1">
    <location>
        <begin position="1970"/>
        <end position="1985"/>
    </location>
</feature>
<dbReference type="InterPro" id="IPR006150">
    <property type="entry name" value="Cys_repeat_1"/>
</dbReference>
<dbReference type="InterPro" id="IPR036508">
    <property type="entry name" value="Chitin-bd_dom_sf"/>
</dbReference>
<dbReference type="InterPro" id="IPR020901">
    <property type="entry name" value="Prtase_inh_Kunz-CS"/>
</dbReference>
<evidence type="ECO:0000259" key="2">
    <source>
        <dbReference type="PROSITE" id="PS50279"/>
    </source>
</evidence>
<feature type="domain" description="BPTI/Kunitz inhibitor" evidence="2">
    <location>
        <begin position="534"/>
        <end position="588"/>
    </location>
</feature>
<dbReference type="Gene3D" id="4.10.410.10">
    <property type="entry name" value="Pancreatic trypsin inhibitor Kunitz domain"/>
    <property type="match status" value="3"/>
</dbReference>
<feature type="region of interest" description="Disordered" evidence="1">
    <location>
        <begin position="2020"/>
        <end position="2068"/>
    </location>
</feature>
<feature type="compositionally biased region" description="Low complexity" evidence="1">
    <location>
        <begin position="1492"/>
        <end position="1522"/>
    </location>
</feature>
<reference evidence="4" key="1">
    <citation type="submission" date="2022-11" db="UniProtKB">
        <authorList>
            <consortium name="WormBaseParasite"/>
        </authorList>
    </citation>
    <scope>IDENTIFICATION</scope>
</reference>
<accession>A0A914L776</accession>
<dbReference type="PANTHER" id="PTHR46339">
    <property type="entry name" value="PROTEIN CBG15282-RELATED"/>
    <property type="match status" value="1"/>
</dbReference>
<dbReference type="GO" id="GO:0004867">
    <property type="term" value="F:serine-type endopeptidase inhibitor activity"/>
    <property type="evidence" value="ECO:0007669"/>
    <property type="project" value="InterPro"/>
</dbReference>
<feature type="compositionally biased region" description="Low complexity" evidence="1">
    <location>
        <begin position="2035"/>
        <end position="2046"/>
    </location>
</feature>
<dbReference type="Pfam" id="PF14625">
    <property type="entry name" value="Lustrin_cystein"/>
    <property type="match status" value="10"/>
</dbReference>
<protein>
    <submittedName>
        <fullName evidence="4">BPTI/Kunitz inhibitor domain-containing protein</fullName>
    </submittedName>
</protein>
<dbReference type="SUPFAM" id="SSF57362">
    <property type="entry name" value="BPTI-like"/>
    <property type="match status" value="3"/>
</dbReference>
<dbReference type="InterPro" id="IPR002223">
    <property type="entry name" value="Kunitz_BPTI"/>
</dbReference>
<feature type="domain" description="BPTI/Kunitz inhibitor" evidence="2">
    <location>
        <begin position="638"/>
        <end position="691"/>
    </location>
</feature>